<organism evidence="2">
    <name type="scientific">hydrothermal vent metagenome</name>
    <dbReference type="NCBI Taxonomy" id="652676"/>
    <lineage>
        <taxon>unclassified sequences</taxon>
        <taxon>metagenomes</taxon>
        <taxon>ecological metagenomes</taxon>
    </lineage>
</organism>
<protein>
    <submittedName>
        <fullName evidence="2">Uncharacterized protein</fullName>
    </submittedName>
</protein>
<feature type="region of interest" description="Disordered" evidence="1">
    <location>
        <begin position="1"/>
        <end position="60"/>
    </location>
</feature>
<name>A0A3B0ZHP0_9ZZZZ</name>
<reference evidence="2" key="1">
    <citation type="submission" date="2018-06" db="EMBL/GenBank/DDBJ databases">
        <authorList>
            <person name="Zhirakovskaya E."/>
        </authorList>
    </citation>
    <scope>NUCLEOTIDE SEQUENCE</scope>
</reference>
<feature type="compositionally biased region" description="Low complexity" evidence="1">
    <location>
        <begin position="7"/>
        <end position="19"/>
    </location>
</feature>
<evidence type="ECO:0000256" key="1">
    <source>
        <dbReference type="SAM" id="MobiDB-lite"/>
    </source>
</evidence>
<gene>
    <name evidence="2" type="ORF">MNBD_GAMMA17-1511</name>
</gene>
<dbReference type="EMBL" id="UOFQ01000055">
    <property type="protein sequence ID" value="VAW86952.1"/>
    <property type="molecule type" value="Genomic_DNA"/>
</dbReference>
<dbReference type="AlphaFoldDB" id="A0A3B0ZHP0"/>
<evidence type="ECO:0000313" key="2">
    <source>
        <dbReference type="EMBL" id="VAW86952.1"/>
    </source>
</evidence>
<sequence>MVDIGYIPPIRSPRLSRSPGKVQSKPRTGHQHEKEQQDKRAELKNQANDATDEPHFDGYA</sequence>
<accession>A0A3B0ZHP0</accession>
<proteinExistence type="predicted"/>
<feature type="compositionally biased region" description="Basic and acidic residues" evidence="1">
    <location>
        <begin position="30"/>
        <end position="43"/>
    </location>
</feature>